<feature type="compositionally biased region" description="Basic and acidic residues" evidence="6">
    <location>
        <begin position="219"/>
        <end position="244"/>
    </location>
</feature>
<protein>
    <recommendedName>
        <fullName evidence="8">RsgI N-terminal anti-sigma domain-containing protein</fullName>
    </recommendedName>
</protein>
<dbReference type="RefSeq" id="WP_381440226.1">
    <property type="nucleotide sequence ID" value="NZ_JBHSNO010000018.1"/>
</dbReference>
<evidence type="ECO:0000256" key="3">
    <source>
        <dbReference type="ARBA" id="ARBA00022692"/>
    </source>
</evidence>
<evidence type="ECO:0000256" key="6">
    <source>
        <dbReference type="SAM" id="MobiDB-lite"/>
    </source>
</evidence>
<dbReference type="Pfam" id="PF12791">
    <property type="entry name" value="RsgI_N"/>
    <property type="match status" value="1"/>
</dbReference>
<comment type="subcellular location">
    <subcellularLocation>
        <location evidence="1">Cell membrane</location>
        <topology evidence="1">Single-pass membrane protein</topology>
    </subcellularLocation>
</comment>
<evidence type="ECO:0000256" key="4">
    <source>
        <dbReference type="ARBA" id="ARBA00022989"/>
    </source>
</evidence>
<feature type="domain" description="RsgI N-terminal anti-sigma" evidence="8">
    <location>
        <begin position="4"/>
        <end position="52"/>
    </location>
</feature>
<evidence type="ECO:0000313" key="9">
    <source>
        <dbReference type="EMBL" id="MFC5591861.1"/>
    </source>
</evidence>
<feature type="compositionally biased region" description="Polar residues" evidence="6">
    <location>
        <begin position="330"/>
        <end position="340"/>
    </location>
</feature>
<dbReference type="EMBL" id="JBHSNO010000018">
    <property type="protein sequence ID" value="MFC5591861.1"/>
    <property type="molecule type" value="Genomic_DNA"/>
</dbReference>
<comment type="caution">
    <text evidence="9">The sequence shown here is derived from an EMBL/GenBank/DDBJ whole genome shotgun (WGS) entry which is preliminary data.</text>
</comment>
<gene>
    <name evidence="9" type="ORF">ACFPRA_23560</name>
</gene>
<feature type="compositionally biased region" description="Polar residues" evidence="6">
    <location>
        <begin position="245"/>
        <end position="255"/>
    </location>
</feature>
<keyword evidence="10" id="KW-1185">Reference proteome</keyword>
<keyword evidence="3 7" id="KW-0812">Transmembrane</keyword>
<keyword evidence="5 7" id="KW-0472">Membrane</keyword>
<evidence type="ECO:0000256" key="5">
    <source>
        <dbReference type="ARBA" id="ARBA00023136"/>
    </source>
</evidence>
<dbReference type="Pfam" id="PF23750">
    <property type="entry name" value="RsgI_M"/>
    <property type="match status" value="1"/>
</dbReference>
<organism evidence="9 10">
    <name type="scientific">Sporosarcina soli</name>
    <dbReference type="NCBI Taxonomy" id="334736"/>
    <lineage>
        <taxon>Bacteria</taxon>
        <taxon>Bacillati</taxon>
        <taxon>Bacillota</taxon>
        <taxon>Bacilli</taxon>
        <taxon>Bacillales</taxon>
        <taxon>Caryophanaceae</taxon>
        <taxon>Sporosarcina</taxon>
    </lineage>
</organism>
<feature type="region of interest" description="Disordered" evidence="6">
    <location>
        <begin position="208"/>
        <end position="352"/>
    </location>
</feature>
<evidence type="ECO:0000256" key="7">
    <source>
        <dbReference type="SAM" id="Phobius"/>
    </source>
</evidence>
<dbReference type="Proteomes" id="UP001596109">
    <property type="component" value="Unassembled WGS sequence"/>
</dbReference>
<dbReference type="PROSITE" id="PS51849">
    <property type="entry name" value="RSGI_N"/>
    <property type="match status" value="1"/>
</dbReference>
<keyword evidence="2" id="KW-1003">Cell membrane</keyword>
<feature type="compositionally biased region" description="Polar residues" evidence="6">
    <location>
        <begin position="312"/>
        <end position="321"/>
    </location>
</feature>
<name>A0ABW0TSQ7_9BACL</name>
<dbReference type="InterPro" id="IPR055431">
    <property type="entry name" value="RsgI_M"/>
</dbReference>
<feature type="transmembrane region" description="Helical" evidence="7">
    <location>
        <begin position="60"/>
        <end position="81"/>
    </location>
</feature>
<accession>A0ABW0TSQ7</accession>
<dbReference type="InterPro" id="IPR024449">
    <property type="entry name" value="Anti-sigma_RsgI_N"/>
</dbReference>
<evidence type="ECO:0000259" key="8">
    <source>
        <dbReference type="PROSITE" id="PS51849"/>
    </source>
</evidence>
<evidence type="ECO:0000256" key="2">
    <source>
        <dbReference type="ARBA" id="ARBA00022475"/>
    </source>
</evidence>
<keyword evidence="4 7" id="KW-1133">Transmembrane helix</keyword>
<evidence type="ECO:0000256" key="1">
    <source>
        <dbReference type="ARBA" id="ARBA00004162"/>
    </source>
</evidence>
<evidence type="ECO:0000313" key="10">
    <source>
        <dbReference type="Proteomes" id="UP001596109"/>
    </source>
</evidence>
<feature type="compositionally biased region" description="Basic and acidic residues" evidence="6">
    <location>
        <begin position="264"/>
        <end position="302"/>
    </location>
</feature>
<reference evidence="10" key="1">
    <citation type="journal article" date="2019" name="Int. J. Syst. Evol. Microbiol.">
        <title>The Global Catalogue of Microorganisms (GCM) 10K type strain sequencing project: providing services to taxonomists for standard genome sequencing and annotation.</title>
        <authorList>
            <consortium name="The Broad Institute Genomics Platform"/>
            <consortium name="The Broad Institute Genome Sequencing Center for Infectious Disease"/>
            <person name="Wu L."/>
            <person name="Ma J."/>
        </authorList>
    </citation>
    <scope>NUCLEOTIDE SEQUENCE [LARGE SCALE GENOMIC DNA]</scope>
    <source>
        <strain evidence="10">CGMCC 4.1434</strain>
    </source>
</reference>
<sequence>MRTYRGVVCERKNKYTVFLTEKGNFLRGIPIGGSPDIGEEVDFHPVFTPPLFAGKVKPQFAGAVLIAAVLLLFIVASLIPINDKVMAYVQLEAGIALELGINQAGKVITLRYLNDASDEQEDKLTNWKGRTFSQVLDTAVKKLVIETSDVPVILTTIFTSSEKQHKVERIVGSAVQEVRGAHKELAWEISGSTLEERVLANQHDMSIHKFKASQQGPPVDEKKPSTKIEHDEKTNSRNQPRDQEVPQQSVPTTLSNQKNNGNENQKEPKELQEPKLKKSDPKPNKGQEERFKSSPTEKEKPSHPTPDLKNANKGNQSPTVKQSKEDHNQQKQPETGNSHGSPERPPVGNGRE</sequence>
<proteinExistence type="predicted"/>